<dbReference type="InterPro" id="IPR036194">
    <property type="entry name" value="FlhD_sf"/>
</dbReference>
<organism evidence="11 12">
    <name type="scientific">Paraburkholderia azotifigens</name>
    <dbReference type="NCBI Taxonomy" id="2057004"/>
    <lineage>
        <taxon>Bacteria</taxon>
        <taxon>Pseudomonadati</taxon>
        <taxon>Pseudomonadota</taxon>
        <taxon>Betaproteobacteria</taxon>
        <taxon>Burkholderiales</taxon>
        <taxon>Burkholderiaceae</taxon>
        <taxon>Paraburkholderia</taxon>
    </lineage>
</organism>
<dbReference type="GO" id="GO:0044780">
    <property type="term" value="P:bacterial-type flagellum assembly"/>
    <property type="evidence" value="ECO:0007669"/>
    <property type="project" value="InterPro"/>
</dbReference>
<evidence type="ECO:0000313" key="10">
    <source>
        <dbReference type="EMBL" id="MEM5339438.1"/>
    </source>
</evidence>
<evidence type="ECO:0000256" key="5">
    <source>
        <dbReference type="ARBA" id="ARBA00023157"/>
    </source>
</evidence>
<comment type="function">
    <text evidence="8 9">Functions in complex with FlhC as a master transcriptional regulator that regulates transcription of several flagellar and non-flagellar operons by binding to their promoter region. Activates expression of class 2 flagellar genes, including fliA, which is a flagellum-specific sigma factor that turns on the class 3 genes. Also regulates genes whose products function in a variety of physiological pathways.</text>
</comment>
<evidence type="ECO:0000313" key="11">
    <source>
        <dbReference type="EMBL" id="TXC80516.1"/>
    </source>
</evidence>
<keyword evidence="1 9" id="KW-0963">Cytoplasm</keyword>
<dbReference type="SUPFAM" id="SSF63592">
    <property type="entry name" value="Flagellar transcriptional activator FlhD"/>
    <property type="match status" value="1"/>
</dbReference>
<dbReference type="GO" id="GO:0005737">
    <property type="term" value="C:cytoplasm"/>
    <property type="evidence" value="ECO:0007669"/>
    <property type="project" value="UniProtKB-SubCell"/>
</dbReference>
<evidence type="ECO:0000256" key="6">
    <source>
        <dbReference type="ARBA" id="ARBA00023159"/>
    </source>
</evidence>
<evidence type="ECO:0000256" key="8">
    <source>
        <dbReference type="ARBA" id="ARBA00025431"/>
    </source>
</evidence>
<name>A0A5C6V7S6_9BURK</name>
<proteinExistence type="inferred from homology"/>
<keyword evidence="2 9" id="KW-1005">Bacterial flagellum biogenesis</keyword>
<dbReference type="NCBIfam" id="NF002783">
    <property type="entry name" value="PRK02909.1-1"/>
    <property type="match status" value="1"/>
</dbReference>
<protein>
    <recommendedName>
        <fullName evidence="9">Flagellar transcriptional regulator FlhD</fullName>
    </recommendedName>
</protein>
<comment type="domain">
    <text evidence="9">The C-terminal region contains a putative helix-turn-helix (HTH) motif, suggesting that this region may bind DNA.</text>
</comment>
<keyword evidence="11" id="KW-0969">Cilium</keyword>
<reference evidence="10 13" key="3">
    <citation type="submission" date="2024-01" db="EMBL/GenBank/DDBJ databases">
        <title>The diversity of rhizobia nodulating Mimosa spp. in eleven states of Brazil covering several biomes is determined by host plant, location, and edaphic factors.</title>
        <authorList>
            <person name="Rouws L."/>
            <person name="Barauna A."/>
            <person name="Beukes C."/>
            <person name="De Faria S.M."/>
            <person name="Gross E."/>
            <person name="Dos Reis Junior F.B."/>
            <person name="Simon M."/>
            <person name="Maluk M."/>
            <person name="Odee D.W."/>
            <person name="Kenicer G."/>
            <person name="Young J.P.W."/>
            <person name="Reis V.M."/>
            <person name="Zilli J."/>
            <person name="James E.K."/>
        </authorList>
    </citation>
    <scope>NUCLEOTIDE SEQUENCE [LARGE SCALE GENOMIC DNA]</scope>
    <source>
        <strain evidence="10 13">JPY530</strain>
    </source>
</reference>
<evidence type="ECO:0000256" key="3">
    <source>
        <dbReference type="ARBA" id="ARBA00023015"/>
    </source>
</evidence>
<feature type="disulfide bond" description="Interchain" evidence="9">
    <location>
        <position position="66"/>
    </location>
</feature>
<keyword evidence="13" id="KW-1185">Reference proteome</keyword>
<dbReference type="GO" id="GO:0045893">
    <property type="term" value="P:positive regulation of DNA-templated transcription"/>
    <property type="evidence" value="ECO:0007669"/>
    <property type="project" value="InterPro"/>
</dbReference>
<accession>A0A5C6V7S6</accession>
<dbReference type="EMBL" id="VOQS01000005">
    <property type="protein sequence ID" value="TXC80516.1"/>
    <property type="molecule type" value="Genomic_DNA"/>
</dbReference>
<evidence type="ECO:0000256" key="1">
    <source>
        <dbReference type="ARBA" id="ARBA00022490"/>
    </source>
</evidence>
<evidence type="ECO:0000313" key="13">
    <source>
        <dbReference type="Proteomes" id="UP001481677"/>
    </source>
</evidence>
<keyword evidence="3 9" id="KW-0805">Transcription regulation</keyword>
<evidence type="ECO:0000256" key="4">
    <source>
        <dbReference type="ARBA" id="ARBA00023125"/>
    </source>
</evidence>
<evidence type="ECO:0000256" key="2">
    <source>
        <dbReference type="ARBA" id="ARBA00022795"/>
    </source>
</evidence>
<dbReference type="RefSeq" id="WP_147238012.1">
    <property type="nucleotide sequence ID" value="NZ_JAZHFZ010000004.1"/>
</dbReference>
<comment type="subcellular location">
    <subcellularLocation>
        <location evidence="9">Cytoplasm</location>
    </subcellularLocation>
</comment>
<keyword evidence="5 9" id="KW-1015">Disulfide bond</keyword>
<reference evidence="11" key="2">
    <citation type="submission" date="2019-08" db="EMBL/GenBank/DDBJ databases">
        <authorList>
            <person name="Im W.-T."/>
        </authorList>
    </citation>
    <scope>NUCLEOTIDE SEQUENCE</scope>
    <source>
        <strain evidence="11">NF 2-5-3</strain>
    </source>
</reference>
<dbReference type="Gene3D" id="1.10.4000.10">
    <property type="entry name" value="Flagellar transcriptional activator FlhD"/>
    <property type="match status" value="1"/>
</dbReference>
<dbReference type="InterPro" id="IPR023559">
    <property type="entry name" value="Flagellar_FlhD"/>
</dbReference>
<evidence type="ECO:0000256" key="7">
    <source>
        <dbReference type="ARBA" id="ARBA00023163"/>
    </source>
</evidence>
<comment type="subunit">
    <text evidence="9">Homodimer; disulfide-linked. Forms a heterohexamer composed of two FlhC and four FlhD subunits. Each FlhC binds a FlhD dimer, forming a heterotrimer, and a hexamer assembles by dimerization of two heterotrimers.</text>
</comment>
<dbReference type="GO" id="GO:1902208">
    <property type="term" value="P:regulation of bacterial-type flagellum assembly"/>
    <property type="evidence" value="ECO:0007669"/>
    <property type="project" value="UniProtKB-UniRule"/>
</dbReference>
<gene>
    <name evidence="9 11" type="primary">flhD</name>
    <name evidence="11" type="ORF">FRZ40_40330</name>
    <name evidence="10" type="ORF">V4C56_07295</name>
</gene>
<evidence type="ECO:0000256" key="9">
    <source>
        <dbReference type="HAMAP-Rule" id="MF_00725"/>
    </source>
</evidence>
<keyword evidence="11" id="KW-0966">Cell projection</keyword>
<dbReference type="HAMAP" id="MF_00725">
    <property type="entry name" value="FlhD"/>
    <property type="match status" value="1"/>
</dbReference>
<comment type="similarity">
    <text evidence="9">Belongs to the FlhD family.</text>
</comment>
<dbReference type="Proteomes" id="UP000321776">
    <property type="component" value="Unassembled WGS sequence"/>
</dbReference>
<dbReference type="GO" id="GO:0003677">
    <property type="term" value="F:DNA binding"/>
    <property type="evidence" value="ECO:0007669"/>
    <property type="project" value="UniProtKB-UniRule"/>
</dbReference>
<dbReference type="Proteomes" id="UP001481677">
    <property type="component" value="Unassembled WGS sequence"/>
</dbReference>
<dbReference type="EMBL" id="JAZHGA010000004">
    <property type="protein sequence ID" value="MEM5339438.1"/>
    <property type="molecule type" value="Genomic_DNA"/>
</dbReference>
<dbReference type="AlphaFoldDB" id="A0A5C6V7S6"/>
<keyword evidence="11" id="KW-0282">Flagellum</keyword>
<evidence type="ECO:0000313" key="12">
    <source>
        <dbReference type="Proteomes" id="UP000321776"/>
    </source>
</evidence>
<keyword evidence="6 9" id="KW-0010">Activator</keyword>
<reference evidence="11 12" key="1">
    <citation type="journal article" date="2018" name="Int. J. Syst. Evol. Microbiol.">
        <title>Paraburkholderia azotifigens sp. nov., a nitrogen-fixing bacterium isolated from paddy soil.</title>
        <authorList>
            <person name="Choi G.M."/>
            <person name="Im W.T."/>
        </authorList>
    </citation>
    <scope>NUCLEOTIDE SEQUENCE [LARGE SCALE GENOMIC DNA]</scope>
    <source>
        <strain evidence="11 12">NF 2-5-3</strain>
    </source>
</reference>
<dbReference type="Pfam" id="PF05247">
    <property type="entry name" value="FlhD"/>
    <property type="match status" value="1"/>
</dbReference>
<comment type="caution">
    <text evidence="11">The sequence shown here is derived from an EMBL/GenBank/DDBJ whole genome shotgun (WGS) entry which is preliminary data.</text>
</comment>
<sequence length="106" mass="11669">MTTSSEVLNSIHEINLSYLILAQKILREDKSVAMFRLGVSAELAAILSEFTVAQITRLAMTDQLLCAFRFSGHEQLAALARPTRHEDVKATHAAILLAGQSVEQFV</sequence>
<keyword evidence="7 9" id="KW-0804">Transcription</keyword>
<keyword evidence="4 9" id="KW-0238">DNA-binding</keyword>